<evidence type="ECO:0000313" key="2">
    <source>
        <dbReference type="EMBL" id="TKI81196.1"/>
    </source>
</evidence>
<evidence type="ECO:0000313" key="3">
    <source>
        <dbReference type="Proteomes" id="UP000308444"/>
    </source>
</evidence>
<dbReference type="Pfam" id="PF08659">
    <property type="entry name" value="KR"/>
    <property type="match status" value="1"/>
</dbReference>
<proteinExistence type="predicted"/>
<reference evidence="2 3" key="1">
    <citation type="journal article" date="2019" name="Environ. Microbiol.">
        <title>An active ?-lactamase is a part of an orchestrated cell wall stress resistance network of Bacillus subtilis and related rhizosphere species.</title>
        <authorList>
            <person name="Bucher T."/>
            <person name="Keren-Paz A."/>
            <person name="Hausser J."/>
            <person name="Olender T."/>
            <person name="Cytryn E."/>
            <person name="Kolodkin-Gal I."/>
        </authorList>
    </citation>
    <scope>NUCLEOTIDE SEQUENCE [LARGE SCALE GENOMIC DNA]</scope>
    <source>
        <strain evidence="2 3">I32</strain>
    </source>
</reference>
<dbReference type="Proteomes" id="UP000308444">
    <property type="component" value="Unassembled WGS sequence"/>
</dbReference>
<dbReference type="SUPFAM" id="SSF51735">
    <property type="entry name" value="NAD(P)-binding Rossmann-fold domains"/>
    <property type="match status" value="1"/>
</dbReference>
<dbReference type="InterPro" id="IPR013968">
    <property type="entry name" value="PKS_KR"/>
</dbReference>
<protein>
    <submittedName>
        <fullName evidence="2">KR domain-containing protein</fullName>
    </submittedName>
</protein>
<comment type="caution">
    <text evidence="2">The sequence shown here is derived from an EMBL/GenBank/DDBJ whole genome shotgun (WGS) entry which is preliminary data.</text>
</comment>
<name>A0A9X8ZYT7_BACCE</name>
<feature type="domain" description="Ketoreductase (KR)" evidence="1">
    <location>
        <begin position="61"/>
        <end position="100"/>
    </location>
</feature>
<dbReference type="Gene3D" id="3.40.50.720">
    <property type="entry name" value="NAD(P)-binding Rossmann-like Domain"/>
    <property type="match status" value="1"/>
</dbReference>
<evidence type="ECO:0000259" key="1">
    <source>
        <dbReference type="Pfam" id="PF08659"/>
    </source>
</evidence>
<feature type="non-terminal residue" evidence="2">
    <location>
        <position position="1"/>
    </location>
</feature>
<accession>A0A9X8ZYT7</accession>
<dbReference type="InterPro" id="IPR036291">
    <property type="entry name" value="NAD(P)-bd_dom_sf"/>
</dbReference>
<dbReference type="AlphaFoldDB" id="A0A9X8ZYT7"/>
<dbReference type="EMBL" id="SZOH01005070">
    <property type="protein sequence ID" value="TKI81196.1"/>
    <property type="molecule type" value="Genomic_DNA"/>
</dbReference>
<organism evidence="2 3">
    <name type="scientific">Bacillus cereus</name>
    <dbReference type="NCBI Taxonomy" id="1396"/>
    <lineage>
        <taxon>Bacteria</taxon>
        <taxon>Bacillati</taxon>
        <taxon>Bacillota</taxon>
        <taxon>Bacilli</taxon>
        <taxon>Bacillales</taxon>
        <taxon>Bacillaceae</taxon>
        <taxon>Bacillus</taxon>
        <taxon>Bacillus cereus group</taxon>
    </lineage>
</organism>
<sequence>RIIDMDTDSQQMFEEAGLMESFVDSTDIVVAYRGRHRWAQTIIQSPFEEEDVEIDRLRESGVYLITGGLGGIGFEIAKDLANRVPNVKLILIGRSEFPPRNQWEQYLENKD</sequence>
<gene>
    <name evidence="2" type="ORF">FC695_43040</name>
</gene>
<feature type="non-terminal residue" evidence="2">
    <location>
        <position position="111"/>
    </location>
</feature>